<dbReference type="RefSeq" id="WP_139163042.1">
    <property type="nucleotide sequence ID" value="NZ_FMXO01000025.1"/>
</dbReference>
<feature type="transmembrane region" description="Helical" evidence="2">
    <location>
        <begin position="73"/>
        <end position="91"/>
    </location>
</feature>
<evidence type="ECO:0000256" key="2">
    <source>
        <dbReference type="SAM" id="Phobius"/>
    </source>
</evidence>
<keyword evidence="4" id="KW-1185">Reference proteome</keyword>
<proteinExistence type="predicted"/>
<keyword evidence="2" id="KW-0812">Transmembrane</keyword>
<evidence type="ECO:0000313" key="4">
    <source>
        <dbReference type="Proteomes" id="UP000198771"/>
    </source>
</evidence>
<protein>
    <recommendedName>
        <fullName evidence="5">Membrane-anchored ribosome-binding protein, inhibits growth in stationary phase, ElaB/YqjD/DUF883 family</fullName>
    </recommendedName>
</protein>
<organism evidence="3 4">
    <name type="scientific">Desulfonatronum thiosulfatophilum</name>
    <dbReference type="NCBI Taxonomy" id="617002"/>
    <lineage>
        <taxon>Bacteria</taxon>
        <taxon>Pseudomonadati</taxon>
        <taxon>Thermodesulfobacteriota</taxon>
        <taxon>Desulfovibrionia</taxon>
        <taxon>Desulfovibrionales</taxon>
        <taxon>Desulfonatronaceae</taxon>
        <taxon>Desulfonatronum</taxon>
    </lineage>
</organism>
<dbReference type="EMBL" id="FMXO01000025">
    <property type="protein sequence ID" value="SDB61547.1"/>
    <property type="molecule type" value="Genomic_DNA"/>
</dbReference>
<dbReference type="STRING" id="617002.SAMN05660653_03208"/>
<dbReference type="AlphaFoldDB" id="A0A1G6EVR0"/>
<evidence type="ECO:0000313" key="3">
    <source>
        <dbReference type="EMBL" id="SDB61547.1"/>
    </source>
</evidence>
<name>A0A1G6EVR0_9BACT</name>
<gene>
    <name evidence="3" type="ORF">SAMN05660653_03208</name>
</gene>
<evidence type="ECO:0000256" key="1">
    <source>
        <dbReference type="SAM" id="MobiDB-lite"/>
    </source>
</evidence>
<reference evidence="3 4" key="1">
    <citation type="submission" date="2016-10" db="EMBL/GenBank/DDBJ databases">
        <authorList>
            <person name="de Groot N.N."/>
        </authorList>
    </citation>
    <scope>NUCLEOTIDE SEQUENCE [LARGE SCALE GENOMIC DNA]</scope>
    <source>
        <strain evidence="3 4">ASO4-2</strain>
    </source>
</reference>
<sequence length="106" mass="11860">MDIEKNKFETSSRQGVTGLGDESAEDKGMKERGAEFFAKAERSASDAYDKAEQMAGERYRQVRNYSSEHPGKVVLVAFGIGLAIGYIISASTQHHSRLDDLQRYLR</sequence>
<keyword evidence="2" id="KW-1133">Transmembrane helix</keyword>
<feature type="region of interest" description="Disordered" evidence="1">
    <location>
        <begin position="1"/>
        <end position="28"/>
    </location>
</feature>
<feature type="compositionally biased region" description="Basic and acidic residues" evidence="1">
    <location>
        <begin position="1"/>
        <end position="10"/>
    </location>
</feature>
<keyword evidence="2" id="KW-0472">Membrane</keyword>
<dbReference type="Proteomes" id="UP000198771">
    <property type="component" value="Unassembled WGS sequence"/>
</dbReference>
<evidence type="ECO:0008006" key="5">
    <source>
        <dbReference type="Google" id="ProtNLM"/>
    </source>
</evidence>
<accession>A0A1G6EVR0</accession>